<dbReference type="Gene3D" id="3.40.50.2300">
    <property type="match status" value="2"/>
</dbReference>
<dbReference type="InterPro" id="IPR005467">
    <property type="entry name" value="His_kinase_dom"/>
</dbReference>
<dbReference type="Pfam" id="PF02518">
    <property type="entry name" value="HATPase_c"/>
    <property type="match status" value="1"/>
</dbReference>
<accession>A0A1H6C873</accession>
<feature type="modified residue" description="4-aspartylphosphate" evidence="3">
    <location>
        <position position="221"/>
    </location>
</feature>
<dbReference type="Gene3D" id="3.30.565.10">
    <property type="entry name" value="Histidine kinase-like ATPase, C-terminal domain"/>
    <property type="match status" value="1"/>
</dbReference>
<dbReference type="InterPro" id="IPR001789">
    <property type="entry name" value="Sig_transdc_resp-reg_receiver"/>
</dbReference>
<evidence type="ECO:0000256" key="2">
    <source>
        <dbReference type="ARBA" id="ARBA00012438"/>
    </source>
</evidence>
<keyword evidence="7" id="KW-1185">Reference proteome</keyword>
<protein>
    <recommendedName>
        <fullName evidence="2">histidine kinase</fullName>
        <ecNumber evidence="2">2.7.13.3</ecNumber>
    </recommendedName>
</protein>
<evidence type="ECO:0000313" key="6">
    <source>
        <dbReference type="EMBL" id="SEG69174.1"/>
    </source>
</evidence>
<name>A0A1H6C873_9HYPH</name>
<sequence>MDDLLRRTIGEAVEIETVIAGGLWNTLVDPTNLENAVLNLAINARDAMDARGHLTIEAGNAFLDDSYADLHAEVVAGQYVQVSVTDTGTGMTPEVMAQAFEPFFSTKPQGKGTGLGLSMVFGFVKQSGGHVKVYSEPGQGTTIKLYLPRSMQAEDAPAEIDAGPIVGGNETILVVEDDEAVRETVVAVLDELGYRVLKAPDAQSALVVIESGVAVDLLFTDVVMPGPLKSTELVRKTKERIPQLSVLFTSGYTENSIVHGGRLDEGVNLLSKPYSRDALARKIRQVFTRDGKIPRLEMPSVEPEKAPRDALVVLICEDDAIIRMDTADMVQELGHTVIEAETGLKALQIASTREIDVLLTDVGLPDISGGELARKVRAQRPEVAIVFATGHDTVAGIDEVPGASVLRKPYQFAQIQKVLADV</sequence>
<evidence type="ECO:0000256" key="3">
    <source>
        <dbReference type="PROSITE-ProRule" id="PRU00169"/>
    </source>
</evidence>
<dbReference type="InterPro" id="IPR003594">
    <property type="entry name" value="HATPase_dom"/>
</dbReference>
<evidence type="ECO:0000259" key="4">
    <source>
        <dbReference type="PROSITE" id="PS50109"/>
    </source>
</evidence>
<feature type="domain" description="Histidine kinase" evidence="4">
    <location>
        <begin position="29"/>
        <end position="151"/>
    </location>
</feature>
<dbReference type="SMART" id="SM00387">
    <property type="entry name" value="HATPase_c"/>
    <property type="match status" value="1"/>
</dbReference>
<dbReference type="EC" id="2.7.13.3" evidence="2"/>
<dbReference type="PANTHER" id="PTHR43065:SF49">
    <property type="entry name" value="HISTIDINE KINASE"/>
    <property type="match status" value="1"/>
</dbReference>
<comment type="catalytic activity">
    <reaction evidence="1">
        <text>ATP + protein L-histidine = ADP + protein N-phospho-L-histidine.</text>
        <dbReference type="EC" id="2.7.13.3"/>
    </reaction>
</comment>
<dbReference type="InterPro" id="IPR011006">
    <property type="entry name" value="CheY-like_superfamily"/>
</dbReference>
<evidence type="ECO:0000256" key="1">
    <source>
        <dbReference type="ARBA" id="ARBA00000085"/>
    </source>
</evidence>
<dbReference type="EMBL" id="FNUY01000009">
    <property type="protein sequence ID" value="SEG69174.1"/>
    <property type="molecule type" value="Genomic_DNA"/>
</dbReference>
<dbReference type="AlphaFoldDB" id="A0A1H6C873"/>
<dbReference type="PROSITE" id="PS50110">
    <property type="entry name" value="RESPONSE_REGULATORY"/>
    <property type="match status" value="2"/>
</dbReference>
<dbReference type="SUPFAM" id="SSF55874">
    <property type="entry name" value="ATPase domain of HSP90 chaperone/DNA topoisomerase II/histidine kinase"/>
    <property type="match status" value="1"/>
</dbReference>
<dbReference type="SUPFAM" id="SSF52172">
    <property type="entry name" value="CheY-like"/>
    <property type="match status" value="2"/>
</dbReference>
<keyword evidence="3" id="KW-0597">Phosphoprotein</keyword>
<dbReference type="PANTHER" id="PTHR43065">
    <property type="entry name" value="SENSOR HISTIDINE KINASE"/>
    <property type="match status" value="1"/>
</dbReference>
<dbReference type="Proteomes" id="UP000236743">
    <property type="component" value="Unassembled WGS sequence"/>
</dbReference>
<dbReference type="InterPro" id="IPR036890">
    <property type="entry name" value="HATPase_C_sf"/>
</dbReference>
<feature type="domain" description="Response regulatory" evidence="5">
    <location>
        <begin position="171"/>
        <end position="287"/>
    </location>
</feature>
<dbReference type="PROSITE" id="PS50109">
    <property type="entry name" value="HIS_KIN"/>
    <property type="match status" value="1"/>
</dbReference>
<gene>
    <name evidence="6" type="ORF">SAMN04488115_109124</name>
</gene>
<dbReference type="InterPro" id="IPR004358">
    <property type="entry name" value="Sig_transdc_His_kin-like_C"/>
</dbReference>
<dbReference type="GO" id="GO:0000160">
    <property type="term" value="P:phosphorelay signal transduction system"/>
    <property type="evidence" value="ECO:0007669"/>
    <property type="project" value="InterPro"/>
</dbReference>
<proteinExistence type="predicted"/>
<dbReference type="PRINTS" id="PR00344">
    <property type="entry name" value="BCTRLSENSOR"/>
</dbReference>
<reference evidence="6 7" key="1">
    <citation type="submission" date="2016-10" db="EMBL/GenBank/DDBJ databases">
        <authorList>
            <person name="de Groot N.N."/>
        </authorList>
    </citation>
    <scope>NUCLEOTIDE SEQUENCE [LARGE SCALE GENOMIC DNA]</scope>
    <source>
        <strain evidence="6 7">DSM 26656</strain>
    </source>
</reference>
<dbReference type="SMART" id="SM00448">
    <property type="entry name" value="REC"/>
    <property type="match status" value="2"/>
</dbReference>
<dbReference type="CDD" id="cd18161">
    <property type="entry name" value="REC_hyHK_blue-like"/>
    <property type="match status" value="1"/>
</dbReference>
<dbReference type="Pfam" id="PF00072">
    <property type="entry name" value="Response_reg"/>
    <property type="match status" value="2"/>
</dbReference>
<organism evidence="6 7">
    <name type="scientific">Bosea lathyri</name>
    <dbReference type="NCBI Taxonomy" id="1036778"/>
    <lineage>
        <taxon>Bacteria</taxon>
        <taxon>Pseudomonadati</taxon>
        <taxon>Pseudomonadota</taxon>
        <taxon>Alphaproteobacteria</taxon>
        <taxon>Hyphomicrobiales</taxon>
        <taxon>Boseaceae</taxon>
        <taxon>Bosea</taxon>
    </lineage>
</organism>
<evidence type="ECO:0000313" key="7">
    <source>
        <dbReference type="Proteomes" id="UP000236743"/>
    </source>
</evidence>
<feature type="domain" description="Response regulatory" evidence="5">
    <location>
        <begin position="312"/>
        <end position="422"/>
    </location>
</feature>
<evidence type="ECO:0000259" key="5">
    <source>
        <dbReference type="PROSITE" id="PS50110"/>
    </source>
</evidence>
<feature type="modified residue" description="4-aspartylphosphate" evidence="3">
    <location>
        <position position="361"/>
    </location>
</feature>
<dbReference type="GO" id="GO:0004673">
    <property type="term" value="F:protein histidine kinase activity"/>
    <property type="evidence" value="ECO:0007669"/>
    <property type="project" value="UniProtKB-EC"/>
</dbReference>